<evidence type="ECO:0000313" key="3">
    <source>
        <dbReference type="Proteomes" id="UP000236742"/>
    </source>
</evidence>
<dbReference type="OrthoDB" id="7847186at2"/>
<proteinExistence type="predicted"/>
<feature type="signal peptide" evidence="1">
    <location>
        <begin position="1"/>
        <end position="18"/>
    </location>
</feature>
<accession>A0A1H5YKY5</accession>
<feature type="chain" id="PRO_5009290678" evidence="1">
    <location>
        <begin position="19"/>
        <end position="243"/>
    </location>
</feature>
<dbReference type="RefSeq" id="WP_104009085.1">
    <property type="nucleotide sequence ID" value="NZ_FNVD01000020.1"/>
</dbReference>
<gene>
    <name evidence="2" type="ORF">SAMN05421751_12018</name>
</gene>
<dbReference type="AlphaFoldDB" id="A0A1H5YKY5"/>
<reference evidence="2 3" key="1">
    <citation type="submission" date="2016-10" db="EMBL/GenBank/DDBJ databases">
        <authorList>
            <person name="de Groot N.N."/>
        </authorList>
    </citation>
    <scope>NUCLEOTIDE SEQUENCE [LARGE SCALE GENOMIC DNA]</scope>
    <source>
        <strain evidence="2 3">DSM 23413</strain>
    </source>
</reference>
<keyword evidence="3" id="KW-1185">Reference proteome</keyword>
<keyword evidence="1" id="KW-0732">Signal</keyword>
<evidence type="ECO:0000256" key="1">
    <source>
        <dbReference type="SAM" id="SignalP"/>
    </source>
</evidence>
<dbReference type="EMBL" id="FNVD01000020">
    <property type="protein sequence ID" value="SEG24803.1"/>
    <property type="molecule type" value="Genomic_DNA"/>
</dbReference>
<protein>
    <submittedName>
        <fullName evidence="2">Uncharacterized protein</fullName>
    </submittedName>
</protein>
<evidence type="ECO:0000313" key="2">
    <source>
        <dbReference type="EMBL" id="SEG24803.1"/>
    </source>
</evidence>
<dbReference type="Proteomes" id="UP000236742">
    <property type="component" value="Unassembled WGS sequence"/>
</dbReference>
<name>A0A1H5YKY5_9RHOB</name>
<organism evidence="2 3">
    <name type="scientific">Jhaorihella thermophila</name>
    <dbReference type="NCBI Taxonomy" id="488547"/>
    <lineage>
        <taxon>Bacteria</taxon>
        <taxon>Pseudomonadati</taxon>
        <taxon>Pseudomonadota</taxon>
        <taxon>Alphaproteobacteria</taxon>
        <taxon>Rhodobacterales</taxon>
        <taxon>Paracoccaceae</taxon>
        <taxon>Jhaorihella</taxon>
    </lineage>
</organism>
<sequence>MFRRVLVLFLLLSYSVKAEEEPRQVAIARPAEGAVNDYFDDASKTSGGVLVGLRLAPRVDLSFDPENVEITLPLEQGNFVCVSGVSRDGLYWSRTPYRIDTVTPSAVVLKLQPFAQERYAGRLRSYPWSSVAIIAFESADPDCFLFDSRLLPEVPPNSDPATLAVYVNSNSQKLKASLDIAGATVRADCLQRTEARVAFDYACTLKLPHRDSADVATLVLEFDDGMTVDSEAFTVVLPASGNR</sequence>